<dbReference type="Proteomes" id="UP000774958">
    <property type="component" value="Unassembled WGS sequence"/>
</dbReference>
<reference evidence="8" key="1">
    <citation type="submission" date="2015-10" db="EMBL/GenBank/DDBJ databases">
        <title>Complete Genome Sequence of Aeromonas schubertii strain WL1483.</title>
        <authorList>
            <person name="Liu L."/>
        </authorList>
    </citation>
    <scope>NUCLEOTIDE SEQUENCE [LARGE SCALE GENOMIC DNA]</scope>
    <source>
        <strain evidence="8">WL1483</strain>
    </source>
</reference>
<dbReference type="EMBL" id="CP013067">
    <property type="protein sequence ID" value="ALP40123.1"/>
    <property type="molecule type" value="Genomic_DNA"/>
</dbReference>
<dbReference type="OrthoDB" id="9790639at2"/>
<dbReference type="GO" id="GO:0006354">
    <property type="term" value="P:DNA-templated transcription elongation"/>
    <property type="evidence" value="ECO:0007669"/>
    <property type="project" value="InterPro"/>
</dbReference>
<dbReference type="InterPro" id="IPR010215">
    <property type="entry name" value="Transcription_antiterm_RfaH"/>
</dbReference>
<dbReference type="InterPro" id="IPR036735">
    <property type="entry name" value="NGN_dom_sf"/>
</dbReference>
<dbReference type="GO" id="GO:0001073">
    <property type="term" value="F:transcription antitermination factor activity, DNA binding"/>
    <property type="evidence" value="ECO:0007669"/>
    <property type="project" value="UniProtKB-UniRule"/>
</dbReference>
<evidence type="ECO:0000256" key="4">
    <source>
        <dbReference type="HAMAP-Rule" id="MF_00951"/>
    </source>
</evidence>
<keyword evidence="3 4" id="KW-0804">Transcription</keyword>
<dbReference type="SUPFAM" id="SSF82679">
    <property type="entry name" value="N-utilization substance G protein NusG, N-terminal domain"/>
    <property type="match status" value="1"/>
</dbReference>
<keyword evidence="9" id="KW-1185">Reference proteome</keyword>
<dbReference type="SMART" id="SM00738">
    <property type="entry name" value="NGN"/>
    <property type="match status" value="1"/>
</dbReference>
<evidence type="ECO:0000313" key="7">
    <source>
        <dbReference type="EMBL" id="MBZ6067315.1"/>
    </source>
</evidence>
<evidence type="ECO:0000313" key="8">
    <source>
        <dbReference type="Proteomes" id="UP000058114"/>
    </source>
</evidence>
<dbReference type="GO" id="GO:0003677">
    <property type="term" value="F:DNA binding"/>
    <property type="evidence" value="ECO:0007669"/>
    <property type="project" value="UniProtKB-UniRule"/>
</dbReference>
<dbReference type="Gene3D" id="3.30.70.940">
    <property type="entry name" value="NusG, N-terminal domain"/>
    <property type="match status" value="1"/>
</dbReference>
<reference evidence="7 9" key="3">
    <citation type="submission" date="2021-09" db="EMBL/GenBank/DDBJ databases">
        <title>Aeromonas schubertii isolated from Asian sea bass.</title>
        <authorList>
            <person name="Pinpimai K."/>
        </authorList>
    </citation>
    <scope>NUCLEOTIDE SEQUENCE [LARGE SCALE GENOMIC DNA]</scope>
    <source>
        <strain evidence="7 9">CHULA2021a</strain>
    </source>
</reference>
<proteinExistence type="inferred from homology"/>
<dbReference type="EMBL" id="JAIRBT010000019">
    <property type="protein sequence ID" value="MBZ6067315.1"/>
    <property type="molecule type" value="Genomic_DNA"/>
</dbReference>
<dbReference type="AlphaFoldDB" id="A0A0S2SEI6"/>
<evidence type="ECO:0000313" key="6">
    <source>
        <dbReference type="EMBL" id="ALP40123.1"/>
    </source>
</evidence>
<keyword evidence="2 4" id="KW-0805">Transcription regulation</keyword>
<comment type="function">
    <text evidence="4">Enhances distal genes transcription elongation in a specialized subset of operons that encode extracytoplasmic components.</text>
</comment>
<evidence type="ECO:0000313" key="9">
    <source>
        <dbReference type="Proteomes" id="UP000774958"/>
    </source>
</evidence>
<comment type="similarity">
    <text evidence="4">Belongs to the RfaH family.</text>
</comment>
<dbReference type="CDD" id="cd06091">
    <property type="entry name" value="KOW_NusG"/>
    <property type="match status" value="1"/>
</dbReference>
<keyword evidence="1 4" id="KW-0889">Transcription antitermination</keyword>
<evidence type="ECO:0000256" key="1">
    <source>
        <dbReference type="ARBA" id="ARBA00022814"/>
    </source>
</evidence>
<dbReference type="NCBIfam" id="TIGR01955">
    <property type="entry name" value="RfaH"/>
    <property type="match status" value="1"/>
</dbReference>
<protein>
    <recommendedName>
        <fullName evidence="4">Transcription antitermination protein RfaH</fullName>
    </recommendedName>
</protein>
<dbReference type="Pfam" id="PF02357">
    <property type="entry name" value="NusG"/>
    <property type="match status" value="1"/>
</dbReference>
<dbReference type="InterPro" id="IPR006645">
    <property type="entry name" value="NGN-like_dom"/>
</dbReference>
<dbReference type="PANTHER" id="PTHR30265:SF7">
    <property type="entry name" value="TRANSCRIPTION ANTITERMINATION PROTEIN RFAH"/>
    <property type="match status" value="1"/>
</dbReference>
<dbReference type="HAMAP" id="MF_00951">
    <property type="entry name" value="RfaH"/>
    <property type="match status" value="1"/>
</dbReference>
<dbReference type="RefSeq" id="WP_050665175.1">
    <property type="nucleotide sequence ID" value="NZ_CDDB01000017.1"/>
</dbReference>
<comment type="subunit">
    <text evidence="4">Interacts with both the nontemplate DNA and the RNA polymerase (RNAP).</text>
</comment>
<dbReference type="CDD" id="cd09892">
    <property type="entry name" value="NGN_SP_RfaH"/>
    <property type="match status" value="1"/>
</dbReference>
<dbReference type="NCBIfam" id="NF006534">
    <property type="entry name" value="PRK09014.1"/>
    <property type="match status" value="1"/>
</dbReference>
<dbReference type="PATRIC" id="fig|652.5.peg.918"/>
<dbReference type="PANTHER" id="PTHR30265">
    <property type="entry name" value="RHO-INTERACTING TRANSCRIPTION TERMINATION FACTOR NUSG"/>
    <property type="match status" value="1"/>
</dbReference>
<evidence type="ECO:0000256" key="2">
    <source>
        <dbReference type="ARBA" id="ARBA00023015"/>
    </source>
</evidence>
<dbReference type="InterPro" id="IPR043425">
    <property type="entry name" value="NusG-like"/>
</dbReference>
<organism evidence="6 8">
    <name type="scientific">Aeromonas schubertii</name>
    <dbReference type="NCBI Taxonomy" id="652"/>
    <lineage>
        <taxon>Bacteria</taxon>
        <taxon>Pseudomonadati</taxon>
        <taxon>Pseudomonadota</taxon>
        <taxon>Gammaproteobacteria</taxon>
        <taxon>Aeromonadales</taxon>
        <taxon>Aeromonadaceae</taxon>
        <taxon>Aeromonas</taxon>
    </lineage>
</organism>
<evidence type="ECO:0000256" key="3">
    <source>
        <dbReference type="ARBA" id="ARBA00023163"/>
    </source>
</evidence>
<name>A0A0S2SEI6_9GAMM</name>
<dbReference type="STRING" id="652.WL1483_704"/>
<evidence type="ECO:0000259" key="5">
    <source>
        <dbReference type="SMART" id="SM00738"/>
    </source>
</evidence>
<dbReference type="KEGG" id="asr:WL1483_704"/>
<accession>A0A0S2SEI6</accession>
<reference evidence="6 8" key="2">
    <citation type="journal article" date="2016" name="Genome Announc.">
        <title>Complete Genome Sequence of the Highly Virulent Aeromonas schubertii Strain WL1483, Isolated from Diseased Snakehead Fish (Channa argus) in China.</title>
        <authorList>
            <person name="Liu L."/>
            <person name="Li N."/>
            <person name="Zhang D."/>
            <person name="Fu X."/>
            <person name="Shi C."/>
            <person name="Lin Q."/>
            <person name="Hao G."/>
        </authorList>
    </citation>
    <scope>NUCLEOTIDE SEQUENCE [LARGE SCALE GENOMIC DNA]</scope>
    <source>
        <strain evidence="6 8">WL1483</strain>
    </source>
</reference>
<sequence length="165" mass="18965">MHQWYLAYCKAKEEGRAEANLKMQGIESYYPMVEVEKIKRGKRVKVREPMFPAYLFIYADLEVVTPLSIKSTRGIARIIRFGEEWTPIPKQLVYSLMSQDDSDEARAKYAELPSPGDKVLIESGPFQGIEAIYQEPDGDQRAILLIHLLNNETPASIANQEFRRL</sequence>
<feature type="domain" description="NusG-like N-terminal" evidence="5">
    <location>
        <begin position="1"/>
        <end position="100"/>
    </location>
</feature>
<gene>
    <name evidence="4 6" type="primary">rfaH</name>
    <name evidence="7" type="ORF">LA374_14020</name>
    <name evidence="6" type="ORF">WL1483_704</name>
</gene>
<keyword evidence="4" id="KW-0238">DNA-binding</keyword>
<dbReference type="GO" id="GO:0005829">
    <property type="term" value="C:cytosol"/>
    <property type="evidence" value="ECO:0007669"/>
    <property type="project" value="TreeGrafter"/>
</dbReference>
<dbReference type="Proteomes" id="UP000058114">
    <property type="component" value="Chromosome"/>
</dbReference>